<organism evidence="1 2">
    <name type="scientific">Acidocella aquatica</name>
    <dbReference type="NCBI Taxonomy" id="1922313"/>
    <lineage>
        <taxon>Bacteria</taxon>
        <taxon>Pseudomonadati</taxon>
        <taxon>Pseudomonadota</taxon>
        <taxon>Alphaproteobacteria</taxon>
        <taxon>Acetobacterales</taxon>
        <taxon>Acidocellaceae</taxon>
        <taxon>Acidocella</taxon>
    </lineage>
</organism>
<protein>
    <submittedName>
        <fullName evidence="1">Uncharacterized protein</fullName>
    </submittedName>
</protein>
<proteinExistence type="predicted"/>
<name>A0ABQ6AB73_9PROT</name>
<sequence>MLAGDLGENALDIKSEYPAGLRLKLSASFIGIYKLPQKLRVCVKLGEKNSMGLE</sequence>
<dbReference type="Proteomes" id="UP001156641">
    <property type="component" value="Unassembled WGS sequence"/>
</dbReference>
<gene>
    <name evidence="1" type="ORF">GCM10010909_21540</name>
</gene>
<accession>A0ABQ6AB73</accession>
<comment type="caution">
    <text evidence="1">The sequence shown here is derived from an EMBL/GenBank/DDBJ whole genome shotgun (WGS) entry which is preliminary data.</text>
</comment>
<keyword evidence="2" id="KW-1185">Reference proteome</keyword>
<reference evidence="2" key="1">
    <citation type="journal article" date="2019" name="Int. J. Syst. Evol. Microbiol.">
        <title>The Global Catalogue of Microorganisms (GCM) 10K type strain sequencing project: providing services to taxonomists for standard genome sequencing and annotation.</title>
        <authorList>
            <consortium name="The Broad Institute Genomics Platform"/>
            <consortium name="The Broad Institute Genome Sequencing Center for Infectious Disease"/>
            <person name="Wu L."/>
            <person name="Ma J."/>
        </authorList>
    </citation>
    <scope>NUCLEOTIDE SEQUENCE [LARGE SCALE GENOMIC DNA]</scope>
    <source>
        <strain evidence="2">NBRC 112502</strain>
    </source>
</reference>
<evidence type="ECO:0000313" key="2">
    <source>
        <dbReference type="Proteomes" id="UP001156641"/>
    </source>
</evidence>
<dbReference type="EMBL" id="BSOS01000067">
    <property type="protein sequence ID" value="GLR67473.1"/>
    <property type="molecule type" value="Genomic_DNA"/>
</dbReference>
<evidence type="ECO:0000313" key="1">
    <source>
        <dbReference type="EMBL" id="GLR67473.1"/>
    </source>
</evidence>